<protein>
    <submittedName>
        <fullName evidence="2">Uncharacterized protein</fullName>
    </submittedName>
</protein>
<keyword evidence="1" id="KW-0472">Membrane</keyword>
<reference evidence="2" key="1">
    <citation type="submission" date="2020-09" db="EMBL/GenBank/DDBJ databases">
        <title>Genome seq and assembly of Devosia sp.</title>
        <authorList>
            <person name="Chhetri G."/>
        </authorList>
    </citation>
    <scope>NUCLEOTIDE SEQUENCE</scope>
    <source>
        <strain evidence="2">PTR5</strain>
    </source>
</reference>
<dbReference type="Proteomes" id="UP000654108">
    <property type="component" value="Unassembled WGS sequence"/>
</dbReference>
<keyword evidence="3" id="KW-1185">Reference proteome</keyword>
<keyword evidence="1" id="KW-0812">Transmembrane</keyword>
<comment type="caution">
    <text evidence="2">The sequence shown here is derived from an EMBL/GenBank/DDBJ whole genome shotgun (WGS) entry which is preliminary data.</text>
</comment>
<dbReference type="RefSeq" id="WP_191772335.1">
    <property type="nucleotide sequence ID" value="NZ_JACYFU010000001.1"/>
</dbReference>
<feature type="transmembrane region" description="Helical" evidence="1">
    <location>
        <begin position="67"/>
        <end position="86"/>
    </location>
</feature>
<dbReference type="AlphaFoldDB" id="A0A927FS92"/>
<feature type="transmembrane region" description="Helical" evidence="1">
    <location>
        <begin position="12"/>
        <end position="31"/>
    </location>
</feature>
<dbReference type="EMBL" id="JACYFU010000001">
    <property type="protein sequence ID" value="MBD8064229.1"/>
    <property type="molecule type" value="Genomic_DNA"/>
</dbReference>
<keyword evidence="1" id="KW-1133">Transmembrane helix</keyword>
<proteinExistence type="predicted"/>
<name>A0A927FS92_9HYPH</name>
<feature type="transmembrane region" description="Helical" evidence="1">
    <location>
        <begin position="92"/>
        <end position="112"/>
    </location>
</feature>
<organism evidence="2 3">
    <name type="scientific">Devosia oryzisoli</name>
    <dbReference type="NCBI Taxonomy" id="2774138"/>
    <lineage>
        <taxon>Bacteria</taxon>
        <taxon>Pseudomonadati</taxon>
        <taxon>Pseudomonadota</taxon>
        <taxon>Alphaproteobacteria</taxon>
        <taxon>Hyphomicrobiales</taxon>
        <taxon>Devosiaceae</taxon>
        <taxon>Devosia</taxon>
    </lineage>
</organism>
<evidence type="ECO:0000313" key="3">
    <source>
        <dbReference type="Proteomes" id="UP000654108"/>
    </source>
</evidence>
<feature type="transmembrane region" description="Helical" evidence="1">
    <location>
        <begin position="43"/>
        <end position="62"/>
    </location>
</feature>
<gene>
    <name evidence="2" type="ORF">IC608_01900</name>
</gene>
<accession>A0A927FS92</accession>
<sequence>MSTFARPQPAGPAIVAIAAAIGLAVALYYYFMPLTGITGAPGTLLVIVSSLLLLIDGVILWFAPRGFLFGLLWVLGLLGAIGTLVAGWFLHAWWLMLAIAIVVIGLVVSLVLTRKS</sequence>
<evidence type="ECO:0000313" key="2">
    <source>
        <dbReference type="EMBL" id="MBD8064229.1"/>
    </source>
</evidence>
<evidence type="ECO:0000256" key="1">
    <source>
        <dbReference type="SAM" id="Phobius"/>
    </source>
</evidence>